<organism evidence="1 2">
    <name type="scientific">Paramarasmius palmivorus</name>
    <dbReference type="NCBI Taxonomy" id="297713"/>
    <lineage>
        <taxon>Eukaryota</taxon>
        <taxon>Fungi</taxon>
        <taxon>Dikarya</taxon>
        <taxon>Basidiomycota</taxon>
        <taxon>Agaricomycotina</taxon>
        <taxon>Agaricomycetes</taxon>
        <taxon>Agaricomycetidae</taxon>
        <taxon>Agaricales</taxon>
        <taxon>Marasmiineae</taxon>
        <taxon>Marasmiaceae</taxon>
        <taxon>Paramarasmius</taxon>
    </lineage>
</organism>
<proteinExistence type="predicted"/>
<name>A0AAW0AR67_9AGAR</name>
<dbReference type="AlphaFoldDB" id="A0AAW0AR67"/>
<reference evidence="1 2" key="1">
    <citation type="submission" date="2024-01" db="EMBL/GenBank/DDBJ databases">
        <title>A draft genome for a cacao thread blight-causing isolate of Paramarasmius palmivorus.</title>
        <authorList>
            <person name="Baruah I.K."/>
            <person name="Bukari Y."/>
            <person name="Amoako-Attah I."/>
            <person name="Meinhardt L.W."/>
            <person name="Bailey B.A."/>
            <person name="Cohen S.P."/>
        </authorList>
    </citation>
    <scope>NUCLEOTIDE SEQUENCE [LARGE SCALE GENOMIC DNA]</scope>
    <source>
        <strain evidence="1 2">GH-12</strain>
    </source>
</reference>
<comment type="caution">
    <text evidence="1">The sequence shown here is derived from an EMBL/GenBank/DDBJ whole genome shotgun (WGS) entry which is preliminary data.</text>
</comment>
<evidence type="ECO:0000313" key="2">
    <source>
        <dbReference type="Proteomes" id="UP001383192"/>
    </source>
</evidence>
<dbReference type="Proteomes" id="UP001383192">
    <property type="component" value="Unassembled WGS sequence"/>
</dbReference>
<protein>
    <submittedName>
        <fullName evidence="1">Uncharacterized protein</fullName>
    </submittedName>
</protein>
<gene>
    <name evidence="1" type="ORF">VNI00_019046</name>
</gene>
<evidence type="ECO:0000313" key="1">
    <source>
        <dbReference type="EMBL" id="KAK7015840.1"/>
    </source>
</evidence>
<keyword evidence="2" id="KW-1185">Reference proteome</keyword>
<accession>A0AAW0AR67</accession>
<sequence>MSTLTLTLPFQRELIYEDETIEFTEHQRDFLLTYDELHTYARRIPYDDEDAYDHDGYLVIPAVEYMPRRYRIGADVRNHKDKMSRFPFTPALFYTYFNNITVNYKDELVSKSSKRPICTKRPWIVFRDHARILMNSGRVNDGITPNQFVTMVEEFSGMSFIDGEVFANYFVYNIPLPSPNEFGLLGIDSWVPCVLTTINLE</sequence>
<dbReference type="EMBL" id="JAYKXP010000310">
    <property type="protein sequence ID" value="KAK7015840.1"/>
    <property type="molecule type" value="Genomic_DNA"/>
</dbReference>